<name>A0A1M7BVP3_9BRAD</name>
<dbReference type="EMBL" id="LT670844">
    <property type="protein sequence ID" value="SHL58936.1"/>
    <property type="molecule type" value="Genomic_DNA"/>
</dbReference>
<evidence type="ECO:0000313" key="2">
    <source>
        <dbReference type="Proteomes" id="UP000189935"/>
    </source>
</evidence>
<organism evidence="1 2">
    <name type="scientific">Bradyrhizobium lablabi</name>
    <dbReference type="NCBI Taxonomy" id="722472"/>
    <lineage>
        <taxon>Bacteria</taxon>
        <taxon>Pseudomonadati</taxon>
        <taxon>Pseudomonadota</taxon>
        <taxon>Alphaproteobacteria</taxon>
        <taxon>Hyphomicrobiales</taxon>
        <taxon>Nitrobacteraceae</taxon>
        <taxon>Bradyrhizobium</taxon>
    </lineage>
</organism>
<reference evidence="1 2" key="1">
    <citation type="submission" date="2016-11" db="EMBL/GenBank/DDBJ databases">
        <authorList>
            <person name="Jaros S."/>
            <person name="Januszkiewicz K."/>
            <person name="Wedrychowicz H."/>
        </authorList>
    </citation>
    <scope>NUCLEOTIDE SEQUENCE [LARGE SCALE GENOMIC DNA]</scope>
    <source>
        <strain evidence="1 2">GAS499</strain>
    </source>
</reference>
<dbReference type="Proteomes" id="UP000189935">
    <property type="component" value="Chromosome I"/>
</dbReference>
<evidence type="ECO:0000313" key="1">
    <source>
        <dbReference type="EMBL" id="SHL58936.1"/>
    </source>
</evidence>
<dbReference type="AlphaFoldDB" id="A0A1M7BVP3"/>
<gene>
    <name evidence="1" type="ORF">SAMN05444159_6304</name>
</gene>
<proteinExistence type="predicted"/>
<protein>
    <submittedName>
        <fullName evidence="1">Uncharacterized protein</fullName>
    </submittedName>
</protein>
<dbReference type="RefSeq" id="WP_079543528.1">
    <property type="nucleotide sequence ID" value="NZ_LT670844.1"/>
</dbReference>
<sequence>MTCVPQLYLSFGIAVALFCAGFGPISEANAQTFGSIYTSTAPKACRVTSAGNGVDDSTIRVCPGKAGLIVLVSEDDLRETVSVGRSRAAAAKEPAAQAWFGPFSSTTERVEWRMQGGKPFAIIQRWHIADNSDESKDGRPIAKPLLVVTRLPPGQVCHVAYIDAAANSNANEIARKAADEVARDFKCGKDEVKIIGDSGRAVELAMRR</sequence>
<accession>A0A1M7BVP3</accession>